<accession>A0A9P5N639</accession>
<comment type="caution">
    <text evidence="2">The sequence shown here is derived from an EMBL/GenBank/DDBJ whole genome shotgun (WGS) entry which is preliminary data.</text>
</comment>
<reference evidence="2" key="1">
    <citation type="submission" date="2019-10" db="EMBL/GenBank/DDBJ databases">
        <authorList>
            <consortium name="DOE Joint Genome Institute"/>
            <person name="Kuo A."/>
            <person name="Miyauchi S."/>
            <person name="Kiss E."/>
            <person name="Drula E."/>
            <person name="Kohler A."/>
            <person name="Sanchez-Garcia M."/>
            <person name="Andreopoulos B."/>
            <person name="Barry K.W."/>
            <person name="Bonito G."/>
            <person name="Buee M."/>
            <person name="Carver A."/>
            <person name="Chen C."/>
            <person name="Cichocki N."/>
            <person name="Clum A."/>
            <person name="Culley D."/>
            <person name="Crous P.W."/>
            <person name="Fauchery L."/>
            <person name="Girlanda M."/>
            <person name="Hayes R."/>
            <person name="Keri Z."/>
            <person name="LaButti K."/>
            <person name="Lipzen A."/>
            <person name="Lombard V."/>
            <person name="Magnuson J."/>
            <person name="Maillard F."/>
            <person name="Morin E."/>
            <person name="Murat C."/>
            <person name="Nolan M."/>
            <person name="Ohm R."/>
            <person name="Pangilinan J."/>
            <person name="Pereira M."/>
            <person name="Perotto S."/>
            <person name="Peter M."/>
            <person name="Riley R."/>
            <person name="Sitrit Y."/>
            <person name="Stielow B."/>
            <person name="Szollosi G."/>
            <person name="Zifcakova L."/>
            <person name="Stursova M."/>
            <person name="Spatafora J.W."/>
            <person name="Tedersoo L."/>
            <person name="Vaario L.-M."/>
            <person name="Yamada A."/>
            <person name="Yan M."/>
            <person name="Wang P."/>
            <person name="Xu J."/>
            <person name="Bruns T."/>
            <person name="Baldrian P."/>
            <person name="Vilgalys R."/>
            <person name="Henrissat B."/>
            <person name="Grigoriev I.V."/>
            <person name="Hibbett D."/>
            <person name="Nagy L.G."/>
            <person name="Martin F.M."/>
        </authorList>
    </citation>
    <scope>NUCLEOTIDE SEQUENCE</scope>
    <source>
        <strain evidence="2">Prilba</strain>
    </source>
</reference>
<evidence type="ECO:0000313" key="2">
    <source>
        <dbReference type="EMBL" id="KAF8487405.1"/>
    </source>
</evidence>
<feature type="region of interest" description="Disordered" evidence="1">
    <location>
        <begin position="68"/>
        <end position="108"/>
    </location>
</feature>
<proteinExistence type="predicted"/>
<keyword evidence="3" id="KW-1185">Reference proteome</keyword>
<evidence type="ECO:0000313" key="3">
    <source>
        <dbReference type="Proteomes" id="UP000759537"/>
    </source>
</evidence>
<reference evidence="2" key="2">
    <citation type="journal article" date="2020" name="Nat. Commun.">
        <title>Large-scale genome sequencing of mycorrhizal fungi provides insights into the early evolution of symbiotic traits.</title>
        <authorList>
            <person name="Miyauchi S."/>
            <person name="Kiss E."/>
            <person name="Kuo A."/>
            <person name="Drula E."/>
            <person name="Kohler A."/>
            <person name="Sanchez-Garcia M."/>
            <person name="Morin E."/>
            <person name="Andreopoulos B."/>
            <person name="Barry K.W."/>
            <person name="Bonito G."/>
            <person name="Buee M."/>
            <person name="Carver A."/>
            <person name="Chen C."/>
            <person name="Cichocki N."/>
            <person name="Clum A."/>
            <person name="Culley D."/>
            <person name="Crous P.W."/>
            <person name="Fauchery L."/>
            <person name="Girlanda M."/>
            <person name="Hayes R.D."/>
            <person name="Keri Z."/>
            <person name="LaButti K."/>
            <person name="Lipzen A."/>
            <person name="Lombard V."/>
            <person name="Magnuson J."/>
            <person name="Maillard F."/>
            <person name="Murat C."/>
            <person name="Nolan M."/>
            <person name="Ohm R.A."/>
            <person name="Pangilinan J."/>
            <person name="Pereira M.F."/>
            <person name="Perotto S."/>
            <person name="Peter M."/>
            <person name="Pfister S."/>
            <person name="Riley R."/>
            <person name="Sitrit Y."/>
            <person name="Stielow J.B."/>
            <person name="Szollosi G."/>
            <person name="Zifcakova L."/>
            <person name="Stursova M."/>
            <person name="Spatafora J.W."/>
            <person name="Tedersoo L."/>
            <person name="Vaario L.M."/>
            <person name="Yamada A."/>
            <person name="Yan M."/>
            <person name="Wang P."/>
            <person name="Xu J."/>
            <person name="Bruns T."/>
            <person name="Baldrian P."/>
            <person name="Vilgalys R."/>
            <person name="Dunand C."/>
            <person name="Henrissat B."/>
            <person name="Grigoriev I.V."/>
            <person name="Hibbett D."/>
            <person name="Nagy L.G."/>
            <person name="Martin F.M."/>
        </authorList>
    </citation>
    <scope>NUCLEOTIDE SEQUENCE</scope>
    <source>
        <strain evidence="2">Prilba</strain>
    </source>
</reference>
<dbReference type="AlphaFoldDB" id="A0A9P5N639"/>
<evidence type="ECO:0000256" key="1">
    <source>
        <dbReference type="SAM" id="MobiDB-lite"/>
    </source>
</evidence>
<dbReference type="EMBL" id="WHVB01000001">
    <property type="protein sequence ID" value="KAF8487405.1"/>
    <property type="molecule type" value="Genomic_DNA"/>
</dbReference>
<protein>
    <submittedName>
        <fullName evidence="2">Uncharacterized protein</fullName>
    </submittedName>
</protein>
<organism evidence="2 3">
    <name type="scientific">Russula ochroleuca</name>
    <dbReference type="NCBI Taxonomy" id="152965"/>
    <lineage>
        <taxon>Eukaryota</taxon>
        <taxon>Fungi</taxon>
        <taxon>Dikarya</taxon>
        <taxon>Basidiomycota</taxon>
        <taxon>Agaricomycotina</taxon>
        <taxon>Agaricomycetes</taxon>
        <taxon>Russulales</taxon>
        <taxon>Russulaceae</taxon>
        <taxon>Russula</taxon>
    </lineage>
</organism>
<sequence>MGGLTSERRAHMRGNEKRVQMLRLVSRGAYAHAQNCRPLALDSRIFGVDGRYGFKNVKSIPRYGSGEWASDGESVKKEGVGSNTGGGQRNKEKGELDEETSVVRRNLNKGAENKAQKRRRLVEWPLVWFDQDSCQVCCKVDDWALGSTLGGTFSQIVRSRKTRNYNDRYGKKLDEGWRVLEDDAITRAQSHDEHRGQLRIDYMSKVEDFKHLDVWDILEAAYPIPKRMKGASHSTPIRITTRLACSSTIQVRAKEMNQAARPVEMAAIIAAAAAAQKAAEGRARDQGVRPPRDSISSGSIQLLCPCATGNGSGMGERIMLESQPADYRLYQYDL</sequence>
<name>A0A9P5N639_9AGAM</name>
<gene>
    <name evidence="2" type="ORF">DFH94DRAFT_678431</name>
</gene>
<dbReference type="Proteomes" id="UP000759537">
    <property type="component" value="Unassembled WGS sequence"/>
</dbReference>